<evidence type="ECO:0000256" key="5">
    <source>
        <dbReference type="ARBA" id="ARBA00022679"/>
    </source>
</evidence>
<dbReference type="GO" id="GO:0046354">
    <property type="term" value="P:mannan biosynthetic process"/>
    <property type="evidence" value="ECO:0007669"/>
    <property type="project" value="UniProtKB-ARBA"/>
</dbReference>
<dbReference type="EMBL" id="SWFT01000036">
    <property type="protein sequence ID" value="KAA8906188.1"/>
    <property type="molecule type" value="Genomic_DNA"/>
</dbReference>
<evidence type="ECO:0000256" key="10">
    <source>
        <dbReference type="ARBA" id="ARBA00023136"/>
    </source>
</evidence>
<evidence type="ECO:0000256" key="3">
    <source>
        <dbReference type="ARBA" id="ARBA00009105"/>
    </source>
</evidence>
<evidence type="ECO:0000256" key="7">
    <source>
        <dbReference type="ARBA" id="ARBA00022968"/>
    </source>
</evidence>
<dbReference type="Proteomes" id="UP000449547">
    <property type="component" value="Unassembled WGS sequence"/>
</dbReference>
<accession>A0A642UVC1</accession>
<gene>
    <name evidence="12" type="ORF">DIURU_001130</name>
</gene>
<evidence type="ECO:0000256" key="4">
    <source>
        <dbReference type="ARBA" id="ARBA00022676"/>
    </source>
</evidence>
<protein>
    <recommendedName>
        <fullName evidence="14">Alpha-1,3-mannosyltransferase</fullName>
    </recommendedName>
</protein>
<keyword evidence="13" id="KW-1185">Reference proteome</keyword>
<dbReference type="OrthoDB" id="430354at2759"/>
<comment type="pathway">
    <text evidence="2">Protein modification; protein glycosylation.</text>
</comment>
<dbReference type="GO" id="GO:0000139">
    <property type="term" value="C:Golgi membrane"/>
    <property type="evidence" value="ECO:0007669"/>
    <property type="project" value="UniProtKB-SubCell"/>
</dbReference>
<evidence type="ECO:0000256" key="9">
    <source>
        <dbReference type="ARBA" id="ARBA00023034"/>
    </source>
</evidence>
<dbReference type="InterPro" id="IPR022751">
    <property type="entry name" value="Alpha_mannosyltransferase"/>
</dbReference>
<dbReference type="AlphaFoldDB" id="A0A642UVC1"/>
<keyword evidence="11" id="KW-0325">Glycoprotein</keyword>
<keyword evidence="6" id="KW-0812">Transmembrane</keyword>
<evidence type="ECO:0000313" key="13">
    <source>
        <dbReference type="Proteomes" id="UP000449547"/>
    </source>
</evidence>
<evidence type="ECO:0000313" key="12">
    <source>
        <dbReference type="EMBL" id="KAA8906188.1"/>
    </source>
</evidence>
<comment type="similarity">
    <text evidence="3">Belongs to the MNN1/MNT family.</text>
</comment>
<dbReference type="PANTHER" id="PTHR31392:SF1">
    <property type="entry name" value="ALPHA-1,3-MANNOSYLTRANSFERASE MNN1-RELATED"/>
    <property type="match status" value="1"/>
</dbReference>
<keyword evidence="9" id="KW-0333">Golgi apparatus</keyword>
<keyword evidence="4" id="KW-0328">Glycosyltransferase</keyword>
<evidence type="ECO:0000256" key="8">
    <source>
        <dbReference type="ARBA" id="ARBA00022989"/>
    </source>
</evidence>
<comment type="subcellular location">
    <subcellularLocation>
        <location evidence="1">Golgi apparatus membrane</location>
        <topology evidence="1">Single-pass type II membrane protein</topology>
    </subcellularLocation>
</comment>
<dbReference type="PANTHER" id="PTHR31392">
    <property type="entry name" value="ALPHA-1,3-MANNOSYLTRANSFERASE MNN1-RELATED"/>
    <property type="match status" value="1"/>
</dbReference>
<name>A0A642UVC1_DIURU</name>
<dbReference type="SUPFAM" id="SSF53448">
    <property type="entry name" value="Nucleotide-diphospho-sugar transferases"/>
    <property type="match status" value="1"/>
</dbReference>
<dbReference type="GeneID" id="54779783"/>
<evidence type="ECO:0000256" key="1">
    <source>
        <dbReference type="ARBA" id="ARBA00004323"/>
    </source>
</evidence>
<reference evidence="12 13" key="1">
    <citation type="submission" date="2019-07" db="EMBL/GenBank/DDBJ databases">
        <title>Genome assembly of two rare yeast pathogens: Diutina rugosa and Trichomonascus ciferrii.</title>
        <authorList>
            <person name="Mixao V."/>
            <person name="Saus E."/>
            <person name="Hansen A."/>
            <person name="Lass-Flor C."/>
            <person name="Gabaldon T."/>
        </authorList>
    </citation>
    <scope>NUCLEOTIDE SEQUENCE [LARGE SCALE GENOMIC DNA]</scope>
    <source>
        <strain evidence="12 13">CBS 613</strain>
    </source>
</reference>
<evidence type="ECO:0000256" key="2">
    <source>
        <dbReference type="ARBA" id="ARBA00004922"/>
    </source>
</evidence>
<organism evidence="12 13">
    <name type="scientific">Diutina rugosa</name>
    <name type="common">Yeast</name>
    <name type="synonym">Candida rugosa</name>
    <dbReference type="NCBI Taxonomy" id="5481"/>
    <lineage>
        <taxon>Eukaryota</taxon>
        <taxon>Fungi</taxon>
        <taxon>Dikarya</taxon>
        <taxon>Ascomycota</taxon>
        <taxon>Saccharomycotina</taxon>
        <taxon>Pichiomycetes</taxon>
        <taxon>Debaryomycetaceae</taxon>
        <taxon>Diutina</taxon>
    </lineage>
</organism>
<dbReference type="RefSeq" id="XP_034014008.1">
    <property type="nucleotide sequence ID" value="XM_034153641.1"/>
</dbReference>
<dbReference type="InterPro" id="IPR029044">
    <property type="entry name" value="Nucleotide-diphossugar_trans"/>
</dbReference>
<keyword evidence="5" id="KW-0808">Transferase</keyword>
<dbReference type="Pfam" id="PF11051">
    <property type="entry name" value="Mannosyl_trans3"/>
    <property type="match status" value="1"/>
</dbReference>
<evidence type="ECO:0008006" key="14">
    <source>
        <dbReference type="Google" id="ProtNLM"/>
    </source>
</evidence>
<comment type="caution">
    <text evidence="12">The sequence shown here is derived from an EMBL/GenBank/DDBJ whole genome shotgun (WGS) entry which is preliminary data.</text>
</comment>
<dbReference type="GO" id="GO:0006493">
    <property type="term" value="P:protein O-linked glycosylation"/>
    <property type="evidence" value="ECO:0007669"/>
    <property type="project" value="TreeGrafter"/>
</dbReference>
<evidence type="ECO:0000256" key="11">
    <source>
        <dbReference type="ARBA" id="ARBA00023180"/>
    </source>
</evidence>
<keyword evidence="10" id="KW-0472">Membrane</keyword>
<keyword evidence="7" id="KW-0735">Signal-anchor</keyword>
<proteinExistence type="inferred from homology"/>
<evidence type="ECO:0000256" key="6">
    <source>
        <dbReference type="ARBA" id="ARBA00022692"/>
    </source>
</evidence>
<sequence length="796" mass="92122">MWYKRKGLLAALLALVVVVDMVVMYRRFGHAKDDDFSVYEPPVEGPLPSSNAWHPVNDGADKLALARGDLADSAAITKLFGLFERPNLKQARHTYSTIYDDIFADNGVDSVIGTLSMAQRCDIYFTRLFQRNINWLVDPHEDLSGEWRDQRTFEDFAGHKKNKEKYVNDKHLEVSADDIWASDPDYQEFIKPVFEEAMAKVNRHEQRFHDVASHVRIFNKCYVTNDDEYQVKQDKSMVDTQKRVLHDVAIFKPGQTTVEIPDKVSQVEKKVYPWLSFDYPVFEDHRGMQKFVPPDYRKVLKGKEYDVVFQPSSSQGRKITKPAPSALGSDGHPSWLNQFKNRLQGKGIVMSIADKHVNDAVKFIRLLRALDNVYPLQIVYYDDLSPESKQRLVHAAREKMIVPPKSFHDVNPDYFKPGYMDHTNERGEMVGLRPQTIHFVNVFPAISKEYRNKFGGFGNKFFATFFNSFEEFIIVDADTVLLHPPQYFFSMDKYVEKGAYFWKDRLMTMRRPKSDGFFFDKVSPSVVDQVMFGIPIITNFTLDNGYFNKLQYLQESGVVTVDRKRHFGSLLMCIMLQFYGLSRDRSYGDKELFWAGFSVNGDEDYAWSDHFAGSIGPLTPKHWSLKHGKTDGDNPENWRKAREVCSPHPAHVSGQDNTIAWFNSGFQTCGKTEQIGDKGVKKDFEQHRQFRWLETLDEFRAFYDSPLDIEACIVPPETSYDTMERKNDEGEPGVGWHWAKEYCKQYTYCAYDRIGGKRRTQDGEEEDTHADGVLVTPGVETRHYYRYLGDVWIASE</sequence>
<dbReference type="GO" id="GO:0000033">
    <property type="term" value="F:alpha-1,3-mannosyltransferase activity"/>
    <property type="evidence" value="ECO:0007669"/>
    <property type="project" value="TreeGrafter"/>
</dbReference>
<keyword evidence="8" id="KW-1133">Transmembrane helix</keyword>
<dbReference type="VEuPathDB" id="FungiDB:DIURU_001130"/>
<dbReference type="OMA" id="VYGACYL"/>